<keyword evidence="1" id="KW-0732">Signal</keyword>
<reference evidence="3" key="1">
    <citation type="submission" date="2023-01" db="EMBL/GenBank/DDBJ databases">
        <title>Metagenome sequencing of chrysophaentin producing Chrysophaeum taylorii.</title>
        <authorList>
            <person name="Davison J."/>
            <person name="Bewley C."/>
        </authorList>
    </citation>
    <scope>NUCLEOTIDE SEQUENCE</scope>
    <source>
        <strain evidence="3">NIES-1699</strain>
    </source>
</reference>
<comment type="caution">
    <text evidence="3">The sequence shown here is derived from an EMBL/GenBank/DDBJ whole genome shotgun (WGS) entry which is preliminary data.</text>
</comment>
<protein>
    <recommendedName>
        <fullName evidence="2">YHYH domain-containing protein</fullName>
    </recommendedName>
</protein>
<dbReference type="Pfam" id="PF14240">
    <property type="entry name" value="YHYH"/>
    <property type="match status" value="1"/>
</dbReference>
<evidence type="ECO:0000313" key="3">
    <source>
        <dbReference type="EMBL" id="KAJ8600383.1"/>
    </source>
</evidence>
<feature type="chain" id="PRO_5042132121" description="YHYH domain-containing protein" evidence="1">
    <location>
        <begin position="17"/>
        <end position="358"/>
    </location>
</feature>
<evidence type="ECO:0000259" key="2">
    <source>
        <dbReference type="Pfam" id="PF14240"/>
    </source>
</evidence>
<evidence type="ECO:0000256" key="1">
    <source>
        <dbReference type="SAM" id="SignalP"/>
    </source>
</evidence>
<dbReference type="InterPro" id="IPR025924">
    <property type="entry name" value="YHYH_dom"/>
</dbReference>
<gene>
    <name evidence="3" type="ORF">CTAYLR_000732</name>
</gene>
<feature type="domain" description="YHYH" evidence="2">
    <location>
        <begin position="161"/>
        <end position="243"/>
    </location>
</feature>
<proteinExistence type="predicted"/>
<sequence>MRLLWLSFFCVACAHGCPCGKYELCVRGRCVEAFKPSTSTGSLSIECFAAWPNLTDCARWSVRGDFKVLESNGVPPFSVAPYCPFGLGEGYCESPAFGGNSTDCAPFLGMSCPCTGGESCPNPTPYGDVIQPVYQRFEFPRRPDPTTGVVRHMYNNSVLKTGNSYQVIGAHLSGVQLKGPAEANGYNVDTSLIPLFCGGHVTPPVGPGPVYHFHKAADCLDIATPGRHGPLVGFAADGFGIYGFGDTVGEPVLDECHGHFGDTPDGFAYHYHASAVHNRGGTMAFQPYYLGCLGPSLGKCNSTITADYDGGADWCGPGCGADVCIQTGSNRSTLLAYISIFQQDPIAWLSAYSTNAFE</sequence>
<organism evidence="3 4">
    <name type="scientific">Chrysophaeum taylorii</name>
    <dbReference type="NCBI Taxonomy" id="2483200"/>
    <lineage>
        <taxon>Eukaryota</taxon>
        <taxon>Sar</taxon>
        <taxon>Stramenopiles</taxon>
        <taxon>Ochrophyta</taxon>
        <taxon>Pelagophyceae</taxon>
        <taxon>Pelagomonadales</taxon>
        <taxon>Pelagomonadaceae</taxon>
        <taxon>Chrysophaeum</taxon>
    </lineage>
</organism>
<accession>A0AAD7UB35</accession>
<name>A0AAD7UB35_9STRA</name>
<dbReference type="EMBL" id="JAQMWT010000524">
    <property type="protein sequence ID" value="KAJ8600383.1"/>
    <property type="molecule type" value="Genomic_DNA"/>
</dbReference>
<evidence type="ECO:0000313" key="4">
    <source>
        <dbReference type="Proteomes" id="UP001230188"/>
    </source>
</evidence>
<feature type="signal peptide" evidence="1">
    <location>
        <begin position="1"/>
        <end position="16"/>
    </location>
</feature>
<dbReference type="Proteomes" id="UP001230188">
    <property type="component" value="Unassembled WGS sequence"/>
</dbReference>
<dbReference type="AlphaFoldDB" id="A0AAD7UB35"/>
<keyword evidence="4" id="KW-1185">Reference proteome</keyword>